<feature type="domain" description="MULE transposase" evidence="1">
    <location>
        <begin position="282"/>
        <end position="350"/>
    </location>
</feature>
<organism evidence="2 3">
    <name type="scientific">Endocarpon pusillum</name>
    <dbReference type="NCBI Taxonomy" id="364733"/>
    <lineage>
        <taxon>Eukaryota</taxon>
        <taxon>Fungi</taxon>
        <taxon>Dikarya</taxon>
        <taxon>Ascomycota</taxon>
        <taxon>Pezizomycotina</taxon>
        <taxon>Eurotiomycetes</taxon>
        <taxon>Chaetothyriomycetidae</taxon>
        <taxon>Verrucariales</taxon>
        <taxon>Verrucariaceae</taxon>
        <taxon>Endocarpon</taxon>
    </lineage>
</organism>
<dbReference type="OrthoDB" id="5414341at2759"/>
<evidence type="ECO:0000313" key="2">
    <source>
        <dbReference type="EMBL" id="KAF7508230.1"/>
    </source>
</evidence>
<keyword evidence="3" id="KW-1185">Reference proteome</keyword>
<dbReference type="AlphaFoldDB" id="A0A8H7AFN0"/>
<dbReference type="PANTHER" id="PTHR47718">
    <property type="entry name" value="OS01G0519700 PROTEIN"/>
    <property type="match status" value="1"/>
</dbReference>
<dbReference type="InterPro" id="IPR018289">
    <property type="entry name" value="MULE_transposase_dom"/>
</dbReference>
<evidence type="ECO:0000313" key="3">
    <source>
        <dbReference type="Proteomes" id="UP000606974"/>
    </source>
</evidence>
<evidence type="ECO:0000259" key="1">
    <source>
        <dbReference type="Pfam" id="PF10551"/>
    </source>
</evidence>
<accession>A0A8H7AFN0</accession>
<dbReference type="PANTHER" id="PTHR47718:SF3">
    <property type="entry name" value="PROTEIN FAR1-RELATED SEQUENCE 5-LIKE"/>
    <property type="match status" value="1"/>
</dbReference>
<dbReference type="Pfam" id="PF10551">
    <property type="entry name" value="MULE"/>
    <property type="match status" value="1"/>
</dbReference>
<gene>
    <name evidence="2" type="ORF">GJ744_009527</name>
</gene>
<name>A0A8H7AFN0_9EURO</name>
<dbReference type="Proteomes" id="UP000606974">
    <property type="component" value="Unassembled WGS sequence"/>
</dbReference>
<protein>
    <recommendedName>
        <fullName evidence="1">MULE transposase domain-containing protein</fullName>
    </recommendedName>
</protein>
<dbReference type="EMBL" id="JAACFV010000057">
    <property type="protein sequence ID" value="KAF7508230.1"/>
    <property type="molecule type" value="Genomic_DNA"/>
</dbReference>
<proteinExistence type="predicted"/>
<reference evidence="2" key="1">
    <citation type="submission" date="2020-02" db="EMBL/GenBank/DDBJ databases">
        <authorList>
            <person name="Palmer J.M."/>
        </authorList>
    </citation>
    <scope>NUCLEOTIDE SEQUENCE</scope>
    <source>
        <strain evidence="2">EPUS1.4</strain>
        <tissue evidence="2">Thallus</tissue>
    </source>
</reference>
<comment type="caution">
    <text evidence="2">The sequence shown here is derived from an EMBL/GenBank/DDBJ whole genome shotgun (WGS) entry which is preliminary data.</text>
</comment>
<sequence length="350" mass="40101">MATAPCTAPWTAHPHCPAHLRGEVESRVRAFPPSYLVEPTNGEVFDNVDLCQERLQAYAFAQGFAIARKSGSMKQARPRFYFYCIHHGVSADNWRHLEEHVERDEENKITSRRKQDKTNINARNCPYHIYLAFKQIGKRGSGERGLVLGVKNNTHSHAMAVNSLVYPEHKKALPGYQPALELGRSLRSAHISYSAARRVLEQTGFPLDRKSYYNLRHRTLSAEKDEFAGLVVALEDAGFVFDCRMEEEIENDKVIDTQLQQIWFAHPDQIRYTQRFVADWTLFIDGTFSTNARNLVLLVMAGITNYNKTFVVALSFARSESKMSFDFIFDCLKQHVFYPPIPLPRLILSD</sequence>